<dbReference type="EMBL" id="QPIJ01000001">
    <property type="protein sequence ID" value="RCV93651.1"/>
    <property type="molecule type" value="Genomic_DNA"/>
</dbReference>
<dbReference type="AlphaFoldDB" id="A0A368U9R3"/>
<organism evidence="1 2">
    <name type="scientific">Vreelandella rituensis</name>
    <dbReference type="NCBI Taxonomy" id="2282306"/>
    <lineage>
        <taxon>Bacteria</taxon>
        <taxon>Pseudomonadati</taxon>
        <taxon>Pseudomonadota</taxon>
        <taxon>Gammaproteobacteria</taxon>
        <taxon>Oceanospirillales</taxon>
        <taxon>Halomonadaceae</taxon>
        <taxon>Vreelandella</taxon>
    </lineage>
</organism>
<dbReference type="RefSeq" id="WP_114484979.1">
    <property type="nucleotide sequence ID" value="NZ_CBCSHM010000005.1"/>
</dbReference>
<proteinExistence type="predicted"/>
<protein>
    <submittedName>
        <fullName evidence="1">Uncharacterized protein</fullName>
    </submittedName>
</protein>
<comment type="caution">
    <text evidence="1">The sequence shown here is derived from an EMBL/GenBank/DDBJ whole genome shotgun (WGS) entry which is preliminary data.</text>
</comment>
<sequence length="92" mass="10158">MHCFGQLIYESGSYAAPLPDDFQEWESVTDATNSLAGTWNDMDVDPAEGQGVTLLLWLGKPDPEAPFPCDGANFPHDRTYQLGPRCGVQRLE</sequence>
<gene>
    <name evidence="1" type="ORF">DU506_00405</name>
</gene>
<name>A0A368U9R3_9GAMM</name>
<accession>A0A368U9R3</accession>
<evidence type="ECO:0000313" key="2">
    <source>
        <dbReference type="Proteomes" id="UP000253204"/>
    </source>
</evidence>
<dbReference type="Proteomes" id="UP000253204">
    <property type="component" value="Unassembled WGS sequence"/>
</dbReference>
<keyword evidence="2" id="KW-1185">Reference proteome</keyword>
<reference evidence="1 2" key="1">
    <citation type="submission" date="2018-07" db="EMBL/GenBank/DDBJ databases">
        <title>Halomonas rutogse sp. nov., isolated from Lake TangqianCo on Tibetan Plateau.</title>
        <authorList>
            <person name="Lu H."/>
            <person name="Xing P."/>
            <person name="Wu Q."/>
        </authorList>
    </citation>
    <scope>NUCLEOTIDE SEQUENCE [LARGE SCALE GENOMIC DNA]</scope>
    <source>
        <strain evidence="1 2">TQ8S</strain>
    </source>
</reference>
<evidence type="ECO:0000313" key="1">
    <source>
        <dbReference type="EMBL" id="RCV93651.1"/>
    </source>
</evidence>